<protein>
    <submittedName>
        <fullName evidence="7">Membrane associated serine protease, rhomboid family</fullName>
    </submittedName>
</protein>
<feature type="domain" description="Peptidase S54 rhomboid" evidence="6">
    <location>
        <begin position="35"/>
        <end position="165"/>
    </location>
</feature>
<dbReference type="GO" id="GO:0016020">
    <property type="term" value="C:membrane"/>
    <property type="evidence" value="ECO:0007669"/>
    <property type="project" value="UniProtKB-SubCell"/>
</dbReference>
<dbReference type="SUPFAM" id="SSF144091">
    <property type="entry name" value="Rhomboid-like"/>
    <property type="match status" value="1"/>
</dbReference>
<dbReference type="Pfam" id="PF01694">
    <property type="entry name" value="Rhomboid"/>
    <property type="match status" value="1"/>
</dbReference>
<proteinExistence type="predicted"/>
<keyword evidence="2 5" id="KW-0812">Transmembrane</keyword>
<dbReference type="Proteomes" id="UP000199382">
    <property type="component" value="Unassembled WGS sequence"/>
</dbReference>
<feature type="transmembrane region" description="Helical" evidence="5">
    <location>
        <begin position="121"/>
        <end position="139"/>
    </location>
</feature>
<reference evidence="7 8" key="1">
    <citation type="submission" date="2016-10" db="EMBL/GenBank/DDBJ databases">
        <authorList>
            <person name="de Groot N.N."/>
        </authorList>
    </citation>
    <scope>NUCLEOTIDE SEQUENCE [LARGE SCALE GENOMIC DNA]</scope>
    <source>
        <strain evidence="7 8">DSM 25294</strain>
    </source>
</reference>
<accession>A0A1G9P2Z3</accession>
<dbReference type="InterPro" id="IPR035952">
    <property type="entry name" value="Rhomboid-like_sf"/>
</dbReference>
<evidence type="ECO:0000256" key="3">
    <source>
        <dbReference type="ARBA" id="ARBA00022989"/>
    </source>
</evidence>
<dbReference type="STRING" id="571298.SAMN04488026_11335"/>
<evidence type="ECO:0000313" key="8">
    <source>
        <dbReference type="Proteomes" id="UP000199382"/>
    </source>
</evidence>
<dbReference type="OrthoDB" id="465874at2"/>
<evidence type="ECO:0000256" key="1">
    <source>
        <dbReference type="ARBA" id="ARBA00004141"/>
    </source>
</evidence>
<sequence length="171" mass="17598">MVVIWAVEVVNLLTGYALNGLLGLRPRSLGGLDGILFMPVLHGSLGHAAANTLPLIVFGSLLAVSARKLALGATAIIVGLGGLGVWLFGSSAVHIGASGLIFGWFGFLLARGIVEKRLVPLLVTVGVALAYGAMIWGVLPGQSGVSWESHFFGAAAGVLAAFFLRTEGHAR</sequence>
<comment type="subcellular location">
    <subcellularLocation>
        <location evidence="1">Membrane</location>
        <topology evidence="1">Multi-pass membrane protein</topology>
    </subcellularLocation>
</comment>
<dbReference type="Gene3D" id="1.20.1540.10">
    <property type="entry name" value="Rhomboid-like"/>
    <property type="match status" value="1"/>
</dbReference>
<keyword evidence="7" id="KW-0378">Hydrolase</keyword>
<dbReference type="GO" id="GO:0004252">
    <property type="term" value="F:serine-type endopeptidase activity"/>
    <property type="evidence" value="ECO:0007669"/>
    <property type="project" value="InterPro"/>
</dbReference>
<dbReference type="GO" id="GO:0006508">
    <property type="term" value="P:proteolysis"/>
    <property type="evidence" value="ECO:0007669"/>
    <property type="project" value="UniProtKB-KW"/>
</dbReference>
<evidence type="ECO:0000313" key="7">
    <source>
        <dbReference type="EMBL" id="SDL92931.1"/>
    </source>
</evidence>
<evidence type="ECO:0000259" key="6">
    <source>
        <dbReference type="Pfam" id="PF01694"/>
    </source>
</evidence>
<feature type="transmembrane region" description="Helical" evidence="5">
    <location>
        <begin position="95"/>
        <end position="114"/>
    </location>
</feature>
<dbReference type="EMBL" id="FNEK01000133">
    <property type="protein sequence ID" value="SDL92931.1"/>
    <property type="molecule type" value="Genomic_DNA"/>
</dbReference>
<organism evidence="7 8">
    <name type="scientific">Aliiruegeria lutimaris</name>
    <dbReference type="NCBI Taxonomy" id="571298"/>
    <lineage>
        <taxon>Bacteria</taxon>
        <taxon>Pseudomonadati</taxon>
        <taxon>Pseudomonadota</taxon>
        <taxon>Alphaproteobacteria</taxon>
        <taxon>Rhodobacterales</taxon>
        <taxon>Roseobacteraceae</taxon>
        <taxon>Aliiruegeria</taxon>
    </lineage>
</organism>
<dbReference type="InterPro" id="IPR022764">
    <property type="entry name" value="Peptidase_S54_rhomboid_dom"/>
</dbReference>
<evidence type="ECO:0000256" key="5">
    <source>
        <dbReference type="SAM" id="Phobius"/>
    </source>
</evidence>
<feature type="transmembrane region" description="Helical" evidence="5">
    <location>
        <begin position="145"/>
        <end position="164"/>
    </location>
</feature>
<evidence type="ECO:0000256" key="4">
    <source>
        <dbReference type="ARBA" id="ARBA00023136"/>
    </source>
</evidence>
<keyword evidence="7" id="KW-0645">Protease</keyword>
<keyword evidence="8" id="KW-1185">Reference proteome</keyword>
<keyword evidence="4 5" id="KW-0472">Membrane</keyword>
<feature type="transmembrane region" description="Helical" evidence="5">
    <location>
        <begin position="35"/>
        <end position="57"/>
    </location>
</feature>
<dbReference type="AlphaFoldDB" id="A0A1G9P2Z3"/>
<gene>
    <name evidence="7" type="ORF">SAMN04488026_11335</name>
</gene>
<feature type="transmembrane region" description="Helical" evidence="5">
    <location>
        <begin position="69"/>
        <end position="89"/>
    </location>
</feature>
<evidence type="ECO:0000256" key="2">
    <source>
        <dbReference type="ARBA" id="ARBA00022692"/>
    </source>
</evidence>
<name>A0A1G9P2Z3_9RHOB</name>
<keyword evidence="3 5" id="KW-1133">Transmembrane helix</keyword>